<sequence>MAVRNRNENQPIETEALIEERNTSDTPPSESDNEMLDIHPSVLTQNNWKKDQWNI</sequence>
<reference evidence="2" key="1">
    <citation type="submission" date="2021-02" db="EMBL/GenBank/DDBJ databases">
        <authorList>
            <person name="Nowell W R."/>
        </authorList>
    </citation>
    <scope>NUCLEOTIDE SEQUENCE</scope>
</reference>
<gene>
    <name evidence="2" type="ORF">OXD698_LOCUS42018</name>
</gene>
<evidence type="ECO:0000313" key="3">
    <source>
        <dbReference type="Proteomes" id="UP000663844"/>
    </source>
</evidence>
<dbReference type="Proteomes" id="UP000663844">
    <property type="component" value="Unassembled WGS sequence"/>
</dbReference>
<comment type="caution">
    <text evidence="2">The sequence shown here is derived from an EMBL/GenBank/DDBJ whole genome shotgun (WGS) entry which is preliminary data.</text>
</comment>
<evidence type="ECO:0000256" key="1">
    <source>
        <dbReference type="SAM" id="MobiDB-lite"/>
    </source>
</evidence>
<dbReference type="EMBL" id="CAJOAZ010010622">
    <property type="protein sequence ID" value="CAF4223729.1"/>
    <property type="molecule type" value="Genomic_DNA"/>
</dbReference>
<accession>A0A820D9F8</accession>
<organism evidence="2 3">
    <name type="scientific">Adineta steineri</name>
    <dbReference type="NCBI Taxonomy" id="433720"/>
    <lineage>
        <taxon>Eukaryota</taxon>
        <taxon>Metazoa</taxon>
        <taxon>Spiralia</taxon>
        <taxon>Gnathifera</taxon>
        <taxon>Rotifera</taxon>
        <taxon>Eurotatoria</taxon>
        <taxon>Bdelloidea</taxon>
        <taxon>Adinetida</taxon>
        <taxon>Adinetidae</taxon>
        <taxon>Adineta</taxon>
    </lineage>
</organism>
<feature type="non-terminal residue" evidence="2">
    <location>
        <position position="1"/>
    </location>
</feature>
<protein>
    <submittedName>
        <fullName evidence="2">Uncharacterized protein</fullName>
    </submittedName>
</protein>
<feature type="non-terminal residue" evidence="2">
    <location>
        <position position="55"/>
    </location>
</feature>
<evidence type="ECO:0000313" key="2">
    <source>
        <dbReference type="EMBL" id="CAF4223729.1"/>
    </source>
</evidence>
<proteinExistence type="predicted"/>
<dbReference type="AlphaFoldDB" id="A0A820D9F8"/>
<name>A0A820D9F8_9BILA</name>
<feature type="region of interest" description="Disordered" evidence="1">
    <location>
        <begin position="1"/>
        <end position="55"/>
    </location>
</feature>